<gene>
    <name evidence="1" type="ORF">NCTC12965_07995</name>
</gene>
<protein>
    <submittedName>
        <fullName evidence="1">Uncharacterized protein</fullName>
    </submittedName>
</protein>
<reference evidence="1" key="1">
    <citation type="submission" date="2019-05" db="EMBL/GenBank/DDBJ databases">
        <authorList>
            <consortium name="Pathogen Informatics"/>
        </authorList>
    </citation>
    <scope>NUCLEOTIDE SEQUENCE [LARGE SCALE GENOMIC DNA]</scope>
    <source>
        <strain evidence="1">NCTC12965</strain>
    </source>
</reference>
<dbReference type="AlphaFoldDB" id="A0A4U9WJS5"/>
<organism evidence="1">
    <name type="scientific">Serratia fonticola</name>
    <dbReference type="NCBI Taxonomy" id="47917"/>
    <lineage>
        <taxon>Bacteria</taxon>
        <taxon>Pseudomonadati</taxon>
        <taxon>Pseudomonadota</taxon>
        <taxon>Gammaproteobacteria</taxon>
        <taxon>Enterobacterales</taxon>
        <taxon>Yersiniaceae</taxon>
        <taxon>Serratia</taxon>
    </lineage>
</organism>
<evidence type="ECO:0000313" key="1">
    <source>
        <dbReference type="EMBL" id="VTR59356.1"/>
    </source>
</evidence>
<dbReference type="EMBL" id="CABEEZ010000157">
    <property type="protein sequence ID" value="VTR59356.1"/>
    <property type="molecule type" value="Genomic_DNA"/>
</dbReference>
<accession>A0A4U9WJS5</accession>
<proteinExistence type="predicted"/>
<sequence>MWFCGVDTSLGGHEGAVVSGMVIADRLGAYYPYKHDLLAYIQFKVTKDIMGVKTRGEGVKDMLASLLFIIAKKFSLHKSLSYKFIKDFIV</sequence>
<name>A0A4U9WJS5_SERFO</name>